<evidence type="ECO:0000259" key="6">
    <source>
        <dbReference type="PROSITE" id="PS50887"/>
    </source>
</evidence>
<dbReference type="SMART" id="SM00086">
    <property type="entry name" value="PAC"/>
    <property type="match status" value="4"/>
</dbReference>
<dbReference type="InterPro" id="IPR052155">
    <property type="entry name" value="Biofilm_reg_signaling"/>
</dbReference>
<evidence type="ECO:0000313" key="8">
    <source>
        <dbReference type="Proteomes" id="UP000575898"/>
    </source>
</evidence>
<dbReference type="CDD" id="cd01949">
    <property type="entry name" value="GGDEF"/>
    <property type="match status" value="1"/>
</dbReference>
<evidence type="ECO:0000313" key="7">
    <source>
        <dbReference type="EMBL" id="MBB5017903.1"/>
    </source>
</evidence>
<dbReference type="PROSITE" id="PS50113">
    <property type="entry name" value="PAC"/>
    <property type="match status" value="1"/>
</dbReference>
<feature type="domain" description="PAS" evidence="3">
    <location>
        <begin position="606"/>
        <end position="677"/>
    </location>
</feature>
<dbReference type="InterPro" id="IPR000160">
    <property type="entry name" value="GGDEF_dom"/>
</dbReference>
<keyword evidence="2" id="KW-0472">Membrane</keyword>
<dbReference type="Pfam" id="PF00563">
    <property type="entry name" value="EAL"/>
    <property type="match status" value="1"/>
</dbReference>
<evidence type="ECO:0000259" key="4">
    <source>
        <dbReference type="PROSITE" id="PS50113"/>
    </source>
</evidence>
<reference evidence="7 8" key="1">
    <citation type="submission" date="2020-08" db="EMBL/GenBank/DDBJ databases">
        <title>Genomic Encyclopedia of Type Strains, Phase IV (KMG-IV): sequencing the most valuable type-strain genomes for metagenomic binning, comparative biology and taxonomic classification.</title>
        <authorList>
            <person name="Goeker M."/>
        </authorList>
    </citation>
    <scope>NUCLEOTIDE SEQUENCE [LARGE SCALE GENOMIC DNA]</scope>
    <source>
        <strain evidence="7 8">DSM 27165</strain>
    </source>
</reference>
<dbReference type="GO" id="GO:0071111">
    <property type="term" value="F:cyclic-guanylate-specific phosphodiesterase activity"/>
    <property type="evidence" value="ECO:0007669"/>
    <property type="project" value="UniProtKB-EC"/>
</dbReference>
<gene>
    <name evidence="7" type="ORF">HNQ59_001173</name>
</gene>
<dbReference type="NCBIfam" id="TIGR00254">
    <property type="entry name" value="GGDEF"/>
    <property type="match status" value="1"/>
</dbReference>
<dbReference type="Gene3D" id="3.30.450.20">
    <property type="entry name" value="PAS domain"/>
    <property type="match status" value="5"/>
</dbReference>
<dbReference type="InterPro" id="IPR001610">
    <property type="entry name" value="PAC"/>
</dbReference>
<feature type="domain" description="GGDEF" evidence="6">
    <location>
        <begin position="763"/>
        <end position="896"/>
    </location>
</feature>
<dbReference type="CDD" id="cd01948">
    <property type="entry name" value="EAL"/>
    <property type="match status" value="1"/>
</dbReference>
<evidence type="ECO:0000259" key="3">
    <source>
        <dbReference type="PROSITE" id="PS50112"/>
    </source>
</evidence>
<dbReference type="InterPro" id="IPR000014">
    <property type="entry name" value="PAS"/>
</dbReference>
<sequence length="1160" mass="129651">MNRPDQLNSRVVTVVFGLLVLFFFAALSGWIYLSMDIMRTTRETDGLAGLPNLISAAAGFTIAGVLLLLLSFRLRRTGYTLRQRDAELRAVFDFSSNAIAVLIDGKVDRANPAFLQIFGFSQVDEPLGRSFATLLAESDRSVLHTYMQSIFNGTMASTPLVVAAYRRDGQPFQAQLHAKRLPGMDASGVLIWVSDITERLEYEAQLQRSAAYYQALFDDNPHMMCVYERKSNRILAINHAMLKRYGYHASELVSSTLDQVIVEHMLPNLHKIQASESTDGVALGIWETRSKSGELILVDVFSHAVEYGESPARLIIADDVTEKVHAQHQLDISTARLSRLFASNLLGIAFVSANGFLTEANDTFLELADRQRTMLTEDGIAWQDVLQSVQTAWEDTIDAKGHSRPFEAHLKHRDGSEHAVLAGRAALPNGESILFIVDIADLKQAQAALNESEQLYRRLFDTAPVSLWEEDFSEALGYLRTVLKQHPHTAAEALLDDPQVRQAFVERIKLHNVNQTALDVFGAQTKHALLDHFRQILTEEAKHDLARIGCAILRNETATYTETEYRALDGRRIQVGISWGLGQTGAQSHVLAAINDITATKQATEQLSKLSLAVEQSGNMVIITDAQGEIEYVNPKFCLTSGFAVDDVVGKNLQTLDTEQGSHEAFQGMLRDMLGGREWHGEINYRRKNGEQYWCLQTLAPVRNASGRITHFVVVAEDISERKFAESTIRHLAFYDALTELPNRRLFRDRLELLATANEREGASFGVLYMDLDRFKTVNDTLGHGIGDQLLQDVARHMQQVLRRGDTLARLGGDEFALIVPDTPSADFLSHIAEKLQNAIRKPIEIDGHHLFVGVSIGIAMFPNDASDVDTLLRNADVALYRAKELGRDNFQFYHPEMNARAMERLVLEARLRGAIDRNEFIVYYQPQVNLDTRQIVGLEALVRWQSPELGLVSPAEFIPLAEETGMIVPIGEWVLRTACQQMRQWQLAGITPVCVAVNLSARQFHLKDVDSVIMETLRETGLCPSLLDIEITESTAIQKPDETRLTLERMKSVGINISMDDFGTGYSSLSYLKRYPLDTLKIDGSFVRDINASDDDPGLVDAIIAMTRSLNIQVLAEGVETEEQGRFLARLGCRVAQGYLFGRPLPAEEIEPLLRRGYV</sequence>
<dbReference type="Pfam" id="PF13188">
    <property type="entry name" value="PAS_8"/>
    <property type="match status" value="2"/>
</dbReference>
<keyword evidence="2" id="KW-0812">Transmembrane</keyword>
<dbReference type="PANTHER" id="PTHR44757">
    <property type="entry name" value="DIGUANYLATE CYCLASE DGCP"/>
    <property type="match status" value="1"/>
</dbReference>
<dbReference type="SMART" id="SM00052">
    <property type="entry name" value="EAL"/>
    <property type="match status" value="1"/>
</dbReference>
<dbReference type="Proteomes" id="UP000575898">
    <property type="component" value="Unassembled WGS sequence"/>
</dbReference>
<dbReference type="SUPFAM" id="SSF55785">
    <property type="entry name" value="PYP-like sensor domain (PAS domain)"/>
    <property type="match status" value="5"/>
</dbReference>
<dbReference type="SUPFAM" id="SSF141868">
    <property type="entry name" value="EAL domain-like"/>
    <property type="match status" value="1"/>
</dbReference>
<proteinExistence type="predicted"/>
<dbReference type="PROSITE" id="PS50887">
    <property type="entry name" value="GGDEF"/>
    <property type="match status" value="1"/>
</dbReference>
<feature type="domain" description="PAC" evidence="4">
    <location>
        <begin position="679"/>
        <end position="731"/>
    </location>
</feature>
<dbReference type="InterPro" id="IPR043128">
    <property type="entry name" value="Rev_trsase/Diguanyl_cyclase"/>
</dbReference>
<dbReference type="RefSeq" id="WP_184036375.1">
    <property type="nucleotide sequence ID" value="NZ_JACHHY010000005.1"/>
</dbReference>
<evidence type="ECO:0000256" key="1">
    <source>
        <dbReference type="ARBA" id="ARBA00051114"/>
    </source>
</evidence>
<dbReference type="EMBL" id="JACHHY010000005">
    <property type="protein sequence ID" value="MBB5017903.1"/>
    <property type="molecule type" value="Genomic_DNA"/>
</dbReference>
<dbReference type="Gene3D" id="3.20.20.450">
    <property type="entry name" value="EAL domain"/>
    <property type="match status" value="1"/>
</dbReference>
<dbReference type="NCBIfam" id="TIGR00229">
    <property type="entry name" value="sensory_box"/>
    <property type="match status" value="4"/>
</dbReference>
<dbReference type="SUPFAM" id="SSF55073">
    <property type="entry name" value="Nucleotide cyclase"/>
    <property type="match status" value="1"/>
</dbReference>
<keyword evidence="2" id="KW-1133">Transmembrane helix</keyword>
<dbReference type="InterPro" id="IPR035965">
    <property type="entry name" value="PAS-like_dom_sf"/>
</dbReference>
<dbReference type="Gene3D" id="3.30.70.270">
    <property type="match status" value="1"/>
</dbReference>
<comment type="caution">
    <text evidence="7">The sequence shown here is derived from an EMBL/GenBank/DDBJ whole genome shotgun (WGS) entry which is preliminary data.</text>
</comment>
<dbReference type="SMART" id="SM00091">
    <property type="entry name" value="PAS"/>
    <property type="match status" value="4"/>
</dbReference>
<dbReference type="PROSITE" id="PS50883">
    <property type="entry name" value="EAL"/>
    <property type="match status" value="1"/>
</dbReference>
<dbReference type="InterPro" id="IPR001633">
    <property type="entry name" value="EAL_dom"/>
</dbReference>
<comment type="catalytic activity">
    <reaction evidence="1">
        <text>3',3'-c-di-GMP + H2O = 5'-phosphoguanylyl(3'-&gt;5')guanosine + H(+)</text>
        <dbReference type="Rhea" id="RHEA:24902"/>
        <dbReference type="ChEBI" id="CHEBI:15377"/>
        <dbReference type="ChEBI" id="CHEBI:15378"/>
        <dbReference type="ChEBI" id="CHEBI:58754"/>
        <dbReference type="ChEBI" id="CHEBI:58805"/>
        <dbReference type="EC" id="3.1.4.52"/>
    </reaction>
    <physiologicalReaction direction="left-to-right" evidence="1">
        <dbReference type="Rhea" id="RHEA:24903"/>
    </physiologicalReaction>
</comment>
<feature type="domain" description="EAL" evidence="5">
    <location>
        <begin position="905"/>
        <end position="1159"/>
    </location>
</feature>
<dbReference type="GO" id="GO:0071732">
    <property type="term" value="P:cellular response to nitric oxide"/>
    <property type="evidence" value="ECO:0007669"/>
    <property type="project" value="UniProtKB-ARBA"/>
</dbReference>
<dbReference type="InterPro" id="IPR035919">
    <property type="entry name" value="EAL_sf"/>
</dbReference>
<evidence type="ECO:0000259" key="5">
    <source>
        <dbReference type="PROSITE" id="PS50883"/>
    </source>
</evidence>
<dbReference type="Pfam" id="PF00990">
    <property type="entry name" value="GGDEF"/>
    <property type="match status" value="1"/>
</dbReference>
<dbReference type="InterPro" id="IPR000700">
    <property type="entry name" value="PAS-assoc_C"/>
</dbReference>
<dbReference type="SMART" id="SM00267">
    <property type="entry name" value="GGDEF"/>
    <property type="match status" value="1"/>
</dbReference>
<protein>
    <submittedName>
        <fullName evidence="7">Diguanylate cyclase (GGDEF)-like protein/PAS domain S-box-containing protein</fullName>
    </submittedName>
</protein>
<dbReference type="PROSITE" id="PS50112">
    <property type="entry name" value="PAS"/>
    <property type="match status" value="1"/>
</dbReference>
<dbReference type="FunFam" id="3.30.70.270:FF:000001">
    <property type="entry name" value="Diguanylate cyclase domain protein"/>
    <property type="match status" value="1"/>
</dbReference>
<evidence type="ECO:0000256" key="2">
    <source>
        <dbReference type="SAM" id="Phobius"/>
    </source>
</evidence>
<feature type="transmembrane region" description="Helical" evidence="2">
    <location>
        <begin position="12"/>
        <end position="33"/>
    </location>
</feature>
<dbReference type="Pfam" id="PF13426">
    <property type="entry name" value="PAS_9"/>
    <property type="match status" value="1"/>
</dbReference>
<name>A0A840MNZ5_9PROT</name>
<accession>A0A840MNZ5</accession>
<dbReference type="FunFam" id="3.20.20.450:FF:000001">
    <property type="entry name" value="Cyclic di-GMP phosphodiesterase yahA"/>
    <property type="match status" value="1"/>
</dbReference>
<dbReference type="AlphaFoldDB" id="A0A840MNZ5"/>
<organism evidence="7 8">
    <name type="scientific">Chitinivorax tropicus</name>
    <dbReference type="NCBI Taxonomy" id="714531"/>
    <lineage>
        <taxon>Bacteria</taxon>
        <taxon>Pseudomonadati</taxon>
        <taxon>Pseudomonadota</taxon>
        <taxon>Betaproteobacteria</taxon>
        <taxon>Chitinivorax</taxon>
    </lineage>
</organism>
<dbReference type="CDD" id="cd00130">
    <property type="entry name" value="PAS"/>
    <property type="match status" value="2"/>
</dbReference>
<dbReference type="PANTHER" id="PTHR44757:SF2">
    <property type="entry name" value="BIOFILM ARCHITECTURE MAINTENANCE PROTEIN MBAA"/>
    <property type="match status" value="1"/>
</dbReference>
<dbReference type="InterPro" id="IPR029787">
    <property type="entry name" value="Nucleotide_cyclase"/>
</dbReference>
<keyword evidence="8" id="KW-1185">Reference proteome</keyword>
<feature type="transmembrane region" description="Helical" evidence="2">
    <location>
        <begin position="53"/>
        <end position="74"/>
    </location>
</feature>